<dbReference type="Proteomes" id="UP001637996">
    <property type="component" value="Unassembled WGS sequence"/>
</dbReference>
<evidence type="ECO:0000313" key="3">
    <source>
        <dbReference type="Proteomes" id="UP001637996"/>
    </source>
</evidence>
<organism evidence="2 3">
    <name type="scientific">Anaerococcus martiniensis</name>
    <dbReference type="NCBI Taxonomy" id="3115615"/>
    <lineage>
        <taxon>Bacteria</taxon>
        <taxon>Bacillati</taxon>
        <taxon>Bacillota</taxon>
        <taxon>Tissierellia</taxon>
        <taxon>Tissierellales</taxon>
        <taxon>Peptoniphilaceae</taxon>
        <taxon>Anaerococcus</taxon>
    </lineage>
</organism>
<name>A0ABW9M970_9FIRM</name>
<gene>
    <name evidence="2" type="ORF">ACCQ41_05790</name>
</gene>
<evidence type="ECO:0000256" key="1">
    <source>
        <dbReference type="SAM" id="Phobius"/>
    </source>
</evidence>
<keyword evidence="3" id="KW-1185">Reference proteome</keyword>
<evidence type="ECO:0000313" key="2">
    <source>
        <dbReference type="EMBL" id="MFO3665754.1"/>
    </source>
</evidence>
<keyword evidence="1" id="KW-0812">Transmembrane</keyword>
<dbReference type="EMBL" id="JBGMEI010000006">
    <property type="protein sequence ID" value="MFO3665754.1"/>
    <property type="molecule type" value="Genomic_DNA"/>
</dbReference>
<comment type="caution">
    <text evidence="2">The sequence shown here is derived from an EMBL/GenBank/DDBJ whole genome shotgun (WGS) entry which is preliminary data.</text>
</comment>
<feature type="transmembrane region" description="Helical" evidence="1">
    <location>
        <begin position="37"/>
        <end position="54"/>
    </location>
</feature>
<feature type="transmembrane region" description="Helical" evidence="1">
    <location>
        <begin position="107"/>
        <end position="126"/>
    </location>
</feature>
<keyword evidence="1" id="KW-0472">Membrane</keyword>
<accession>A0ABW9M970</accession>
<sequence>MSETKTKKSNFIKEFKAFVLIFMVVFGFFNISYDKLIYFMIVASVLLFAAVIYIKENDLTFTKHLLNIIIAFYNIITLFFMVQYFIGGIEENRVFEVLLKPFYDGEIYNIASIIWVFILTLFLQMLQFNSNRPSGENYGR</sequence>
<protein>
    <submittedName>
        <fullName evidence="2">Uncharacterized protein</fullName>
    </submittedName>
</protein>
<proteinExistence type="predicted"/>
<reference evidence="2 3" key="1">
    <citation type="journal article" date="2025" name="Anaerobe">
        <title>Description of Anaerococcus kampingiae sp. nov., Anaerococcus groningensis sp. nov., Anaerococcus martiniensis sp. nov., and Anaerococcus cruorum sp. nov., isolated from human clinical specimens.</title>
        <authorList>
            <person name="Boiten K.E."/>
            <person name="Meijer J."/>
            <person name="van Wezel E.M."/>
            <person name="Veloo A.C.M."/>
        </authorList>
    </citation>
    <scope>NUCLEOTIDE SEQUENCE [LARGE SCALE GENOMIC DNA]</scope>
    <source>
        <strain evidence="2 3">ENR0831</strain>
    </source>
</reference>
<feature type="transmembrane region" description="Helical" evidence="1">
    <location>
        <begin position="66"/>
        <end position="87"/>
    </location>
</feature>
<feature type="transmembrane region" description="Helical" evidence="1">
    <location>
        <begin position="12"/>
        <end position="31"/>
    </location>
</feature>
<keyword evidence="1" id="KW-1133">Transmembrane helix</keyword>
<dbReference type="RefSeq" id="WP_410031433.1">
    <property type="nucleotide sequence ID" value="NZ_JBGMEI010000006.1"/>
</dbReference>